<reference evidence="2" key="1">
    <citation type="submission" date="2023-06" db="EMBL/GenBank/DDBJ databases">
        <authorList>
            <consortium name="Lawrence Berkeley National Laboratory"/>
            <person name="Ahrendt S."/>
            <person name="Sahu N."/>
            <person name="Indic B."/>
            <person name="Wong-Bajracharya J."/>
            <person name="Merenyi Z."/>
            <person name="Ke H.-M."/>
            <person name="Monk M."/>
            <person name="Kocsube S."/>
            <person name="Drula E."/>
            <person name="Lipzen A."/>
            <person name="Balint B."/>
            <person name="Henrissat B."/>
            <person name="Andreopoulos B."/>
            <person name="Martin F.M."/>
            <person name="Harder C.B."/>
            <person name="Rigling D."/>
            <person name="Ford K.L."/>
            <person name="Foster G.D."/>
            <person name="Pangilinan J."/>
            <person name="Papanicolaou A."/>
            <person name="Barry K."/>
            <person name="LaButti K."/>
            <person name="Viragh M."/>
            <person name="Koriabine M."/>
            <person name="Yan M."/>
            <person name="Riley R."/>
            <person name="Champramary S."/>
            <person name="Plett K.L."/>
            <person name="Tsai I.J."/>
            <person name="Slot J."/>
            <person name="Sipos G."/>
            <person name="Plett J."/>
            <person name="Nagy L.G."/>
            <person name="Grigoriev I.V."/>
        </authorList>
    </citation>
    <scope>NUCLEOTIDE SEQUENCE</scope>
    <source>
        <strain evidence="2">ICMP 16352</strain>
    </source>
</reference>
<dbReference type="EMBL" id="JAUEPR010000006">
    <property type="protein sequence ID" value="KAK0484072.1"/>
    <property type="molecule type" value="Genomic_DNA"/>
</dbReference>
<proteinExistence type="predicted"/>
<dbReference type="Proteomes" id="UP001175227">
    <property type="component" value="Unassembled WGS sequence"/>
</dbReference>
<dbReference type="AlphaFoldDB" id="A0AA39PGX4"/>
<sequence>MWSSRYSVLSEDYDPNEAGRHSSISRPLSLASRARKATPAFRPGQICVVTESVFTPLSKALTVAHGALATREGCTLTSRGGRLAAVSHGEERPCIIMDRPHDWRKLPKGTPSGGHYICLMATFASSRGDYGRFGSLLRRFVVPVEPNEQPLPNSEMTALRTTPVWRNPKQWAIAFIIYTERPVKLYRARSDGQGRRLSSTEYDRLFQHCSNQRQLWKHDTKENPNLKQEMYEKLVNWQPDEIIEDDPGAEVGSMYSFQSTTSFCSRRSFNYGPGSSHGSVLTLPPILEHSPSPYPSFTPEDFPPLSSKLCQPVC</sequence>
<accession>A0AA39PGX4</accession>
<feature type="region of interest" description="Disordered" evidence="1">
    <location>
        <begin position="1"/>
        <end position="29"/>
    </location>
</feature>
<name>A0AA39PGX4_9AGAR</name>
<organism evidence="2 3">
    <name type="scientific">Armillaria novae-zelandiae</name>
    <dbReference type="NCBI Taxonomy" id="153914"/>
    <lineage>
        <taxon>Eukaryota</taxon>
        <taxon>Fungi</taxon>
        <taxon>Dikarya</taxon>
        <taxon>Basidiomycota</taxon>
        <taxon>Agaricomycotina</taxon>
        <taxon>Agaricomycetes</taxon>
        <taxon>Agaricomycetidae</taxon>
        <taxon>Agaricales</taxon>
        <taxon>Marasmiineae</taxon>
        <taxon>Physalacriaceae</taxon>
        <taxon>Armillaria</taxon>
    </lineage>
</organism>
<keyword evidence="3" id="KW-1185">Reference proteome</keyword>
<comment type="caution">
    <text evidence="2">The sequence shown here is derived from an EMBL/GenBank/DDBJ whole genome shotgun (WGS) entry which is preliminary data.</text>
</comment>
<protein>
    <submittedName>
        <fullName evidence="2">Uncharacterized protein</fullName>
    </submittedName>
</protein>
<gene>
    <name evidence="2" type="ORF">IW261DRAFT_1592037</name>
</gene>
<evidence type="ECO:0000256" key="1">
    <source>
        <dbReference type="SAM" id="MobiDB-lite"/>
    </source>
</evidence>
<evidence type="ECO:0000313" key="2">
    <source>
        <dbReference type="EMBL" id="KAK0484072.1"/>
    </source>
</evidence>
<evidence type="ECO:0000313" key="3">
    <source>
        <dbReference type="Proteomes" id="UP001175227"/>
    </source>
</evidence>